<dbReference type="AlphaFoldDB" id="A0A1M5UQZ2"/>
<proteinExistence type="predicted"/>
<reference evidence="2 3" key="1">
    <citation type="submission" date="2016-11" db="EMBL/GenBank/DDBJ databases">
        <authorList>
            <person name="Jaros S."/>
            <person name="Januszkiewicz K."/>
            <person name="Wedrychowicz H."/>
        </authorList>
    </citation>
    <scope>NUCLEOTIDE SEQUENCE [LARGE SCALE GENOMIC DNA]</scope>
    <source>
        <strain evidence="2 3">DSM 6792</strain>
    </source>
</reference>
<accession>A0A1M5UQZ2</accession>
<keyword evidence="1" id="KW-0472">Membrane</keyword>
<gene>
    <name evidence="2" type="ORF">SAMN05444388_114102</name>
</gene>
<organism evidence="2 3">
    <name type="scientific">Flavobacterium johnsoniae</name>
    <name type="common">Cytophaga johnsonae</name>
    <dbReference type="NCBI Taxonomy" id="986"/>
    <lineage>
        <taxon>Bacteria</taxon>
        <taxon>Pseudomonadati</taxon>
        <taxon>Bacteroidota</taxon>
        <taxon>Flavobacteriia</taxon>
        <taxon>Flavobacteriales</taxon>
        <taxon>Flavobacteriaceae</taxon>
        <taxon>Flavobacterium</taxon>
    </lineage>
</organism>
<dbReference type="EMBL" id="FQWH01000014">
    <property type="protein sequence ID" value="SHH65334.1"/>
    <property type="molecule type" value="Genomic_DNA"/>
</dbReference>
<feature type="transmembrane region" description="Helical" evidence="1">
    <location>
        <begin position="95"/>
        <end position="117"/>
    </location>
</feature>
<evidence type="ECO:0000313" key="3">
    <source>
        <dbReference type="Proteomes" id="UP000184112"/>
    </source>
</evidence>
<name>A0A1M5UQZ2_FLAJO</name>
<sequence>MKPEISNGIYQFKLCLKRIFNTCLYLSVLKLHIFFDRSPINLENCKCAFPNPLFSSPAIVDVLRLRRLFAIYFQYPLAMDANLIVLHKCCHTACYIQFIGFFLGTLFCSMTLHLQLFPRILRVMKV</sequence>
<evidence type="ECO:0000313" key="2">
    <source>
        <dbReference type="EMBL" id="SHH65334.1"/>
    </source>
</evidence>
<evidence type="ECO:0000256" key="1">
    <source>
        <dbReference type="SAM" id="Phobius"/>
    </source>
</evidence>
<protein>
    <submittedName>
        <fullName evidence="2">Uncharacterized protein</fullName>
    </submittedName>
</protein>
<keyword evidence="1" id="KW-0812">Transmembrane</keyword>
<keyword evidence="1" id="KW-1133">Transmembrane helix</keyword>
<dbReference type="Proteomes" id="UP000184112">
    <property type="component" value="Unassembled WGS sequence"/>
</dbReference>